<keyword evidence="7 10" id="KW-1133">Transmembrane helix</keyword>
<dbReference type="InterPro" id="IPR027417">
    <property type="entry name" value="P-loop_NTPase"/>
</dbReference>
<dbReference type="InterPro" id="IPR003439">
    <property type="entry name" value="ABC_transporter-like_ATP-bd"/>
</dbReference>
<evidence type="ECO:0000313" key="13">
    <source>
        <dbReference type="Proteomes" id="UP000886723"/>
    </source>
</evidence>
<dbReference type="PROSITE" id="PS00211">
    <property type="entry name" value="ABC_TRANSPORTER_1"/>
    <property type="match status" value="1"/>
</dbReference>
<accession>A0A9D1T6A0</accession>
<dbReference type="Pfam" id="PF00005">
    <property type="entry name" value="ABC_tran"/>
    <property type="match status" value="1"/>
</dbReference>
<dbReference type="PANTHER" id="PTHR42798">
    <property type="entry name" value="LIPOPROTEIN-RELEASING SYSTEM ATP-BINDING PROTEIN LOLD"/>
    <property type="match status" value="1"/>
</dbReference>
<dbReference type="SUPFAM" id="SSF52540">
    <property type="entry name" value="P-loop containing nucleoside triphosphate hydrolases"/>
    <property type="match status" value="1"/>
</dbReference>
<reference evidence="12" key="2">
    <citation type="journal article" date="2021" name="PeerJ">
        <title>Extensive microbial diversity within the chicken gut microbiome revealed by metagenomics and culture.</title>
        <authorList>
            <person name="Gilroy R."/>
            <person name="Ravi A."/>
            <person name="Getino M."/>
            <person name="Pursley I."/>
            <person name="Horton D.L."/>
            <person name="Alikhan N.F."/>
            <person name="Baker D."/>
            <person name="Gharbi K."/>
            <person name="Hall N."/>
            <person name="Watson M."/>
            <person name="Adriaenssens E.M."/>
            <person name="Foster-Nyarko E."/>
            <person name="Jarju S."/>
            <person name="Secka A."/>
            <person name="Antonio M."/>
            <person name="Oren A."/>
            <person name="Chaudhuri R.R."/>
            <person name="La Ragione R."/>
            <person name="Hildebrand F."/>
            <person name="Pallen M.J."/>
        </authorList>
    </citation>
    <scope>NUCLEOTIDE SEQUENCE</scope>
    <source>
        <strain evidence="12">ChiBcec2-4451</strain>
    </source>
</reference>
<dbReference type="Pfam" id="PF02687">
    <property type="entry name" value="FtsX"/>
    <property type="match status" value="1"/>
</dbReference>
<evidence type="ECO:0000256" key="3">
    <source>
        <dbReference type="ARBA" id="ARBA00022475"/>
    </source>
</evidence>
<dbReference type="AlphaFoldDB" id="A0A9D1T6A0"/>
<dbReference type="PANTHER" id="PTHR42798:SF6">
    <property type="entry name" value="CELL DIVISION ATP-BINDING PROTEIN FTSE"/>
    <property type="match status" value="1"/>
</dbReference>
<dbReference type="InterPro" id="IPR003593">
    <property type="entry name" value="AAA+_ATPase"/>
</dbReference>
<sequence>MLQIRQLCKEYRTGSLVQKALDHVDLNLRDNEFVAILGPSGSGKTTLLNIIGGLDRYDSGELIINGISTKKYRDRDWDSYRNHTIGFVFQSYNLIPHQTVLANVELALTISGIGKSERRERAVAALTQVGLGDQLHKKPNQMSGGQMQRVAIARALVNDPDIVLADEPTGALDSSTSIQVMELLKEVARDRLVVMVTHNPELAREYATRIVNLRDGQIRSDSDPLVLTDKTQEDVEHRNMGKSSMSFLTALSLSFNNLRTKKARTLLTAFAGSIGIIGIALILALSTGVNAYIQTVEAETLSEYPLQIQSTGMDLSSMLTADQSDSGQDKGEVNVIQMVTDLFSTMDSNDLASLKEFLDSGDSGIEAYTNAVEYSYNAVPQIYRLDGEDGIRQVNPDRSFEALGLGSSSSSSSMMSSMMGTDVFYEMPENASLYEDQYDVKAGRWPENYNECVLVLTAGGSISDFMLYTLGLRDALELDEMVQQFINEENIETPGDMGSYSYDDILGITFKLVNSSDYYQYDSEYQVWTDKTDDDAYMRRLVENGEDLTIVGIVQPAQDANGALLNAGICYPASLVEHVAGYAADSEIVKSQLEDSTVNVFTGEKFGEESGGSDFDLESLFSIDEEALQDAFAFDPESLTDGISVSMDFSDLAGSGSSLDLSGMLDLSDIPMSIPQMPQLNLQDLMSSIQINVSREELENMVGGLLAGYQTYAEANPQADYSNLLQDLINYLKTDDAKSILGENVMTIIEENGTLNVTADDLRGLFQEVLTGFEAYAAANGYADPERFDEYLLEYLSTAEVQDILTGWGNQIVQKSDVREITPEQLERLASGIASGYQSYAQANGLPDPSKMGDYFADYLGTETAAGLLSEGIASMVDTEAIQQQISGSIESFMEEMMTSYGSGLTQVLETQVTAAMQQIMSQLSGSIQDTMTQAMRQVGENIQQALSIDPEEFMNAFTMNMDAEELMELLMSMNSSQNASYEGNLQSLGYVDFDEPSEISIYPRNFESKEQVVWILDDYNSRMEAEGKDEQVITYTDMVGTLMSSVTDIIDIISYVLIAFVAISLVVSSIMIGVITYISVLERKKEIGILRAIGASKGNISQVFNAETFIIGLCAGLIGIGLTLLILIPGNMLIHQLAGTTDINAVLPVGAAVILILLSVFLTLLGGLIPSKKAAKSDPVTALRTE</sequence>
<dbReference type="FunFam" id="3.40.50.300:FF:000032">
    <property type="entry name" value="Export ABC transporter ATP-binding protein"/>
    <property type="match status" value="1"/>
</dbReference>
<dbReference type="EMBL" id="DVON01000179">
    <property type="protein sequence ID" value="HIV13152.1"/>
    <property type="molecule type" value="Genomic_DNA"/>
</dbReference>
<reference evidence="12" key="1">
    <citation type="submission" date="2020-10" db="EMBL/GenBank/DDBJ databases">
        <authorList>
            <person name="Gilroy R."/>
        </authorList>
    </citation>
    <scope>NUCLEOTIDE SEQUENCE</scope>
    <source>
        <strain evidence="12">ChiBcec2-4451</strain>
    </source>
</reference>
<keyword evidence="2" id="KW-0813">Transport</keyword>
<dbReference type="GO" id="GO:0022857">
    <property type="term" value="F:transmembrane transporter activity"/>
    <property type="evidence" value="ECO:0007669"/>
    <property type="project" value="UniProtKB-ARBA"/>
</dbReference>
<evidence type="ECO:0000256" key="2">
    <source>
        <dbReference type="ARBA" id="ARBA00022448"/>
    </source>
</evidence>
<keyword evidence="5" id="KW-0547">Nucleotide-binding</keyword>
<evidence type="ECO:0000259" key="11">
    <source>
        <dbReference type="PROSITE" id="PS50893"/>
    </source>
</evidence>
<evidence type="ECO:0000313" key="12">
    <source>
        <dbReference type="EMBL" id="HIV13152.1"/>
    </source>
</evidence>
<comment type="caution">
    <text evidence="12">The sequence shown here is derived from an EMBL/GenBank/DDBJ whole genome shotgun (WGS) entry which is preliminary data.</text>
</comment>
<evidence type="ECO:0000256" key="4">
    <source>
        <dbReference type="ARBA" id="ARBA00022692"/>
    </source>
</evidence>
<keyword evidence="3" id="KW-1003">Cell membrane</keyword>
<dbReference type="Gene3D" id="3.40.50.300">
    <property type="entry name" value="P-loop containing nucleotide triphosphate hydrolases"/>
    <property type="match status" value="1"/>
</dbReference>
<dbReference type="GO" id="GO:0098796">
    <property type="term" value="C:membrane protein complex"/>
    <property type="evidence" value="ECO:0007669"/>
    <property type="project" value="UniProtKB-ARBA"/>
</dbReference>
<feature type="transmembrane region" description="Helical" evidence="10">
    <location>
        <begin position="1110"/>
        <end position="1135"/>
    </location>
</feature>
<evidence type="ECO:0000256" key="5">
    <source>
        <dbReference type="ARBA" id="ARBA00022741"/>
    </source>
</evidence>
<dbReference type="Proteomes" id="UP000886723">
    <property type="component" value="Unassembled WGS sequence"/>
</dbReference>
<dbReference type="CDD" id="cd03255">
    <property type="entry name" value="ABC_MJ0796_LolCDE_FtsE"/>
    <property type="match status" value="1"/>
</dbReference>
<proteinExistence type="inferred from homology"/>
<keyword evidence="6 12" id="KW-0067">ATP-binding</keyword>
<evidence type="ECO:0000256" key="1">
    <source>
        <dbReference type="ARBA" id="ARBA00004429"/>
    </source>
</evidence>
<evidence type="ECO:0000256" key="9">
    <source>
        <dbReference type="ARBA" id="ARBA00038388"/>
    </source>
</evidence>
<feature type="domain" description="ABC transporter" evidence="11">
    <location>
        <begin position="2"/>
        <end position="240"/>
    </location>
</feature>
<dbReference type="PROSITE" id="PS50893">
    <property type="entry name" value="ABC_TRANSPORTER_2"/>
    <property type="match status" value="1"/>
</dbReference>
<comment type="similarity">
    <text evidence="9">Belongs to the ABC transporter superfamily. Macrolide exporter (TC 3.A.1.122) family.</text>
</comment>
<organism evidence="12 13">
    <name type="scientific">Candidatus Pullilachnospira stercoravium</name>
    <dbReference type="NCBI Taxonomy" id="2840913"/>
    <lineage>
        <taxon>Bacteria</taxon>
        <taxon>Bacillati</taxon>
        <taxon>Bacillota</taxon>
        <taxon>Clostridia</taxon>
        <taxon>Lachnospirales</taxon>
        <taxon>Lachnospiraceae</taxon>
        <taxon>Lachnospiraceae incertae sedis</taxon>
        <taxon>Candidatus Pullilachnospira</taxon>
    </lineage>
</organism>
<protein>
    <submittedName>
        <fullName evidence="12">ABC transporter ATP-binding protein/permease</fullName>
    </submittedName>
</protein>
<comment type="subcellular location">
    <subcellularLocation>
        <location evidence="1">Cell inner membrane</location>
        <topology evidence="1">Multi-pass membrane protein</topology>
    </subcellularLocation>
</comment>
<dbReference type="InterPro" id="IPR017871">
    <property type="entry name" value="ABC_transporter-like_CS"/>
</dbReference>
<keyword evidence="8 10" id="KW-0472">Membrane</keyword>
<dbReference type="InterPro" id="IPR003838">
    <property type="entry name" value="ABC3_permease_C"/>
</dbReference>
<feature type="transmembrane region" description="Helical" evidence="10">
    <location>
        <begin position="266"/>
        <end position="285"/>
    </location>
</feature>
<evidence type="ECO:0000256" key="6">
    <source>
        <dbReference type="ARBA" id="ARBA00022840"/>
    </source>
</evidence>
<dbReference type="GO" id="GO:0005524">
    <property type="term" value="F:ATP binding"/>
    <property type="evidence" value="ECO:0007669"/>
    <property type="project" value="UniProtKB-KW"/>
</dbReference>
<dbReference type="InterPro" id="IPR017911">
    <property type="entry name" value="MacB-like_ATP-bd"/>
</dbReference>
<gene>
    <name evidence="12" type="ORF">IAA63_08465</name>
</gene>
<evidence type="ECO:0000256" key="10">
    <source>
        <dbReference type="SAM" id="Phobius"/>
    </source>
</evidence>
<dbReference type="GO" id="GO:0016887">
    <property type="term" value="F:ATP hydrolysis activity"/>
    <property type="evidence" value="ECO:0007669"/>
    <property type="project" value="InterPro"/>
</dbReference>
<dbReference type="GO" id="GO:0005886">
    <property type="term" value="C:plasma membrane"/>
    <property type="evidence" value="ECO:0007669"/>
    <property type="project" value="UniProtKB-SubCell"/>
</dbReference>
<evidence type="ECO:0000256" key="8">
    <source>
        <dbReference type="ARBA" id="ARBA00023136"/>
    </source>
</evidence>
<name>A0A9D1T6A0_9FIRM</name>
<feature type="transmembrane region" description="Helical" evidence="10">
    <location>
        <begin position="1147"/>
        <end position="1170"/>
    </location>
</feature>
<dbReference type="SMART" id="SM00382">
    <property type="entry name" value="AAA"/>
    <property type="match status" value="1"/>
</dbReference>
<feature type="transmembrane region" description="Helical" evidence="10">
    <location>
        <begin position="1053"/>
        <end position="1082"/>
    </location>
</feature>
<evidence type="ECO:0000256" key="7">
    <source>
        <dbReference type="ARBA" id="ARBA00022989"/>
    </source>
</evidence>
<keyword evidence="4 10" id="KW-0812">Transmembrane</keyword>